<feature type="coiled-coil region" evidence="1">
    <location>
        <begin position="170"/>
        <end position="197"/>
    </location>
</feature>
<feature type="region of interest" description="Disordered" evidence="2">
    <location>
        <begin position="735"/>
        <end position="778"/>
    </location>
</feature>
<feature type="coiled-coil region" evidence="1">
    <location>
        <begin position="83"/>
        <end position="143"/>
    </location>
</feature>
<gene>
    <name evidence="4" type="ORF">PECAL_1P06490</name>
</gene>
<evidence type="ECO:0000313" key="4">
    <source>
        <dbReference type="EMBL" id="CAH0364294.1"/>
    </source>
</evidence>
<feature type="domain" description="HTH cro/C1-type" evidence="3">
    <location>
        <begin position="315"/>
        <end position="368"/>
    </location>
</feature>
<accession>A0A8J2S9U3</accession>
<dbReference type="PROSITE" id="PS50943">
    <property type="entry name" value="HTH_CROC1"/>
    <property type="match status" value="1"/>
</dbReference>
<protein>
    <recommendedName>
        <fullName evidence="3">HTH cro/C1-type domain-containing protein</fullName>
    </recommendedName>
</protein>
<evidence type="ECO:0000256" key="2">
    <source>
        <dbReference type="SAM" id="MobiDB-lite"/>
    </source>
</evidence>
<name>A0A8J2S9U3_9STRA</name>
<dbReference type="InterPro" id="IPR001387">
    <property type="entry name" value="Cro/C1-type_HTH"/>
</dbReference>
<feature type="coiled-coil region" evidence="1">
    <location>
        <begin position="326"/>
        <end position="360"/>
    </location>
</feature>
<feature type="region of interest" description="Disordered" evidence="2">
    <location>
        <begin position="25"/>
        <end position="58"/>
    </location>
</feature>
<evidence type="ECO:0000259" key="3">
    <source>
        <dbReference type="PROSITE" id="PS50943"/>
    </source>
</evidence>
<comment type="caution">
    <text evidence="4">The sequence shown here is derived from an EMBL/GenBank/DDBJ whole genome shotgun (WGS) entry which is preliminary data.</text>
</comment>
<keyword evidence="5" id="KW-1185">Reference proteome</keyword>
<organism evidence="4 5">
    <name type="scientific">Pelagomonas calceolata</name>
    <dbReference type="NCBI Taxonomy" id="35677"/>
    <lineage>
        <taxon>Eukaryota</taxon>
        <taxon>Sar</taxon>
        <taxon>Stramenopiles</taxon>
        <taxon>Ochrophyta</taxon>
        <taxon>Pelagophyceae</taxon>
        <taxon>Pelagomonadales</taxon>
        <taxon>Pelagomonadaceae</taxon>
        <taxon>Pelagomonas</taxon>
    </lineage>
</organism>
<keyword evidence="1" id="KW-0175">Coiled coil</keyword>
<dbReference type="AlphaFoldDB" id="A0A8J2S9U3"/>
<evidence type="ECO:0000256" key="1">
    <source>
        <dbReference type="SAM" id="Coils"/>
    </source>
</evidence>
<proteinExistence type="predicted"/>
<sequence length="778" mass="87284">MSDISHVLRTVDDLAKRVAHLEEENKQLKRQLRPSTANPSYADRGGSDGDGRQLPYLGGLPGDPVALEAIESELRYLAKRLDNNAAEDEKAKQLQETRDEQQDELIKMEFLKLKRDVEKCAQSAEVRKVKNTLTEKLDELLEDATLIARQQCELSTENFQQDITGLTKISEKSMQAVDTLEARCVELESKLADYDVRHSDLASASSKLAMEQRRIDEKARKALRGSFELQSSSLVASKDVLARVSVLEARLDDAFPPHRRRRRRTGIDGTDIWTGSTDSLEDLAMDYASLRDVELLKRALVSRLSETEDNQQKSIKSMRRARELDQEALAEKLKSSESSINDLTERLVKGEVKRESIERKLRGSLDELVNMRELRDRVKKCEYDFETVTDTTIKLTASIAESCDDRLAKDALLDDKLQNLATLVNSRVGKMGDDLLAQGMALTDRVNQVQDTTHRSIRIAENAEKRSEICEENVQQVSAKALRSVAEARESCLDAVNAATNEVRICVGKADKLGVSIEERWSEHERDYDDAMARLHRSLVAQAVAVKQIKHMAGSAVLKDMAGDRLDAILDEHVSELAKHCVEAESAVISEREMSLPVNEQKWLAATIQHCSEALATRADLECLRGLIGHVEPPETSDLWDQQLEKNRARLLRSFCERLDEAAAKLHPTNDHMAEATRRRFNERLKLCLRVGLSKHDPVRPNMTLFGKTKLGPACVACDRPFDTPTDADAAITQMKGGSKSEPVERRPPRLKKGTIVQRAAARGPDEMFFPDVGSPVR</sequence>
<reference evidence="4" key="1">
    <citation type="submission" date="2021-11" db="EMBL/GenBank/DDBJ databases">
        <authorList>
            <consortium name="Genoscope - CEA"/>
            <person name="William W."/>
        </authorList>
    </citation>
    <scope>NUCLEOTIDE SEQUENCE</scope>
</reference>
<dbReference type="EMBL" id="CAKKNE010000001">
    <property type="protein sequence ID" value="CAH0364294.1"/>
    <property type="molecule type" value="Genomic_DNA"/>
</dbReference>
<evidence type="ECO:0000313" key="5">
    <source>
        <dbReference type="Proteomes" id="UP000789595"/>
    </source>
</evidence>
<dbReference type="Proteomes" id="UP000789595">
    <property type="component" value="Unassembled WGS sequence"/>
</dbReference>